<dbReference type="RefSeq" id="WP_353718446.1">
    <property type="nucleotide sequence ID" value="NZ_CP159289.1"/>
</dbReference>
<dbReference type="EMBL" id="CP159289">
    <property type="protein sequence ID" value="XCH23120.1"/>
    <property type="molecule type" value="Genomic_DNA"/>
</dbReference>
<evidence type="ECO:0000313" key="1">
    <source>
        <dbReference type="EMBL" id="XCH23120.1"/>
    </source>
</evidence>
<organism evidence="1">
    <name type="scientific">Dyadobacter sp. 676</name>
    <dbReference type="NCBI Taxonomy" id="3088362"/>
    <lineage>
        <taxon>Bacteria</taxon>
        <taxon>Pseudomonadati</taxon>
        <taxon>Bacteroidota</taxon>
        <taxon>Cytophagia</taxon>
        <taxon>Cytophagales</taxon>
        <taxon>Spirosomataceae</taxon>
        <taxon>Dyadobacter</taxon>
    </lineage>
</organism>
<sequence length="153" mass="16541">MEKLRYLVKVMKFDTILSLTGLYFLLAPIAFGQKRPKKASPVALAEDGRLAYTPDSLGNRIVDFSYAGYMAGTQAIPDVPVRVTVPAREGDATARIQAAVDYVGNLPLDANGLRGGGVAWFRRASGFGGYCHEEVRCCAARGRNGRRWNGTAG</sequence>
<protein>
    <submittedName>
        <fullName evidence="1">Uncharacterized protein</fullName>
    </submittedName>
</protein>
<dbReference type="AlphaFoldDB" id="A0AAU8FFH0"/>
<proteinExistence type="predicted"/>
<name>A0AAU8FFH0_9BACT</name>
<reference evidence="1" key="1">
    <citation type="submission" date="2024-06" db="EMBL/GenBank/DDBJ databases">
        <title>Sequencing and assembly of the genome of Dyadobacter sp. strain 676, a symbiont of Cyamopsis tetragonoloba.</title>
        <authorList>
            <person name="Guro P."/>
            <person name="Sazanova A."/>
            <person name="Kuznetsova I."/>
            <person name="Belimov A."/>
            <person name="Safronova V."/>
        </authorList>
    </citation>
    <scope>NUCLEOTIDE SEQUENCE</scope>
    <source>
        <strain evidence="1">676</strain>
    </source>
</reference>
<gene>
    <name evidence="1" type="ORF">ABV298_22710</name>
</gene>
<accession>A0AAU8FFH0</accession>